<keyword evidence="3" id="KW-1185">Reference proteome</keyword>
<dbReference type="STRING" id="573024.SAMN05216208_0550"/>
<evidence type="ECO:0000313" key="3">
    <source>
        <dbReference type="Proteomes" id="UP000186019"/>
    </source>
</evidence>
<dbReference type="PANTHER" id="PTHR34310:SF9">
    <property type="entry name" value="BLR5716 PROTEIN"/>
    <property type="match status" value="1"/>
</dbReference>
<reference evidence="2 3" key="1">
    <citation type="submission" date="2017-01" db="EMBL/GenBank/DDBJ databases">
        <authorList>
            <person name="Mah S.A."/>
            <person name="Swanson W.J."/>
            <person name="Moy G.W."/>
            <person name="Vacquier V.D."/>
        </authorList>
    </citation>
    <scope>NUCLEOTIDE SEQUENCE [LARGE SCALE GENOMIC DNA]</scope>
    <source>
        <strain evidence="2 3">DSM 29590</strain>
    </source>
</reference>
<evidence type="ECO:0000259" key="1">
    <source>
        <dbReference type="Pfam" id="PF04248"/>
    </source>
</evidence>
<organism evidence="2 3">
    <name type="scientific">Roseovarius nanhaiticus</name>
    <dbReference type="NCBI Taxonomy" id="573024"/>
    <lineage>
        <taxon>Bacteria</taxon>
        <taxon>Pseudomonadati</taxon>
        <taxon>Pseudomonadota</taxon>
        <taxon>Alphaproteobacteria</taxon>
        <taxon>Rhodobacterales</taxon>
        <taxon>Roseobacteraceae</taxon>
        <taxon>Roseovarius</taxon>
    </lineage>
</organism>
<dbReference type="InterPro" id="IPR007361">
    <property type="entry name" value="DUF427"/>
</dbReference>
<accession>A0A1N7G1N1</accession>
<dbReference type="Pfam" id="PF04248">
    <property type="entry name" value="NTP_transf_9"/>
    <property type="match status" value="1"/>
</dbReference>
<dbReference type="AlphaFoldDB" id="A0A1N7G1N1"/>
<name>A0A1N7G1N1_9RHOB</name>
<dbReference type="Gene3D" id="2.170.150.40">
    <property type="entry name" value="Domain of unknown function (DUF427)"/>
    <property type="match status" value="1"/>
</dbReference>
<dbReference type="OrthoDB" id="9815163at2"/>
<dbReference type="InterPro" id="IPR038694">
    <property type="entry name" value="DUF427_sf"/>
</dbReference>
<dbReference type="Proteomes" id="UP000186019">
    <property type="component" value="Unassembled WGS sequence"/>
</dbReference>
<proteinExistence type="predicted"/>
<dbReference type="PANTHER" id="PTHR34310">
    <property type="entry name" value="DUF427 DOMAIN PROTEIN (AFU_ORTHOLOGUE AFUA_3G02220)"/>
    <property type="match status" value="1"/>
</dbReference>
<dbReference type="RefSeq" id="WP_076532463.1">
    <property type="nucleotide sequence ID" value="NZ_FOAC01000001.1"/>
</dbReference>
<protein>
    <submittedName>
        <fullName evidence="2">Uncharacterized conserved protein, DUF427 family</fullName>
    </submittedName>
</protein>
<feature type="domain" description="DUF427" evidence="1">
    <location>
        <begin position="14"/>
        <end position="103"/>
    </location>
</feature>
<evidence type="ECO:0000313" key="2">
    <source>
        <dbReference type="EMBL" id="SIS06530.1"/>
    </source>
</evidence>
<dbReference type="EMBL" id="FTNV01000001">
    <property type="protein sequence ID" value="SIS06530.1"/>
    <property type="molecule type" value="Genomic_DNA"/>
</dbReference>
<gene>
    <name evidence="2" type="ORF">SAMN05421666_1586</name>
</gene>
<sequence>MTKITIEPAAGTWSVRAGGAVIGESGNALELSENGYPPVIYFPRSDIATAFLDASDRSTTCPHKGTASYYSIVTKSRTIENAAWSYESPKDDVSEIKDYLAFHGSDLVTIERV</sequence>